<dbReference type="AlphaFoldDB" id="A0A8K0N8U0"/>
<evidence type="ECO:0000256" key="2">
    <source>
        <dbReference type="ARBA" id="ARBA00022729"/>
    </source>
</evidence>
<comment type="caution">
    <text evidence="6">The sequence shown here is derived from an EMBL/GenBank/DDBJ whole genome shotgun (WGS) entry which is preliminary data.</text>
</comment>
<evidence type="ECO:0000313" key="7">
    <source>
        <dbReference type="Proteomes" id="UP000797356"/>
    </source>
</evidence>
<keyword evidence="3" id="KW-1015">Disulfide bond</keyword>
<dbReference type="Gene3D" id="3.40.50.11320">
    <property type="match status" value="1"/>
</dbReference>
<dbReference type="SUPFAM" id="SSF53474">
    <property type="entry name" value="alpha/beta-Hydrolases"/>
    <property type="match status" value="2"/>
</dbReference>
<reference evidence="6" key="1">
    <citation type="journal article" date="2017" name="Gigascience">
        <title>The genome draft of coconut (Cocos nucifera).</title>
        <authorList>
            <person name="Xiao Y."/>
            <person name="Xu P."/>
            <person name="Fan H."/>
            <person name="Baudouin L."/>
            <person name="Xia W."/>
            <person name="Bocs S."/>
            <person name="Xu J."/>
            <person name="Li Q."/>
            <person name="Guo A."/>
            <person name="Zhou L."/>
            <person name="Li J."/>
            <person name="Wu Y."/>
            <person name="Ma Z."/>
            <person name="Armero A."/>
            <person name="Issali A.E."/>
            <person name="Liu N."/>
            <person name="Peng M."/>
            <person name="Yang Y."/>
        </authorList>
    </citation>
    <scope>NUCLEOTIDE SEQUENCE</scope>
    <source>
        <tissue evidence="6">Spear leaf of Hainan Tall coconut</tissue>
    </source>
</reference>
<organism evidence="6 7">
    <name type="scientific">Cocos nucifera</name>
    <name type="common">Coconut palm</name>
    <dbReference type="NCBI Taxonomy" id="13894"/>
    <lineage>
        <taxon>Eukaryota</taxon>
        <taxon>Viridiplantae</taxon>
        <taxon>Streptophyta</taxon>
        <taxon>Embryophyta</taxon>
        <taxon>Tracheophyta</taxon>
        <taxon>Spermatophyta</taxon>
        <taxon>Magnoliopsida</taxon>
        <taxon>Liliopsida</taxon>
        <taxon>Arecaceae</taxon>
        <taxon>Arecoideae</taxon>
        <taxon>Cocoseae</taxon>
        <taxon>Attaleinae</taxon>
        <taxon>Cocos</taxon>
    </lineage>
</organism>
<dbReference type="GO" id="GO:0004185">
    <property type="term" value="F:serine-type carboxypeptidase activity"/>
    <property type="evidence" value="ECO:0007669"/>
    <property type="project" value="InterPro"/>
</dbReference>
<dbReference type="FunFam" id="3.40.50.11320:FF:000002">
    <property type="entry name" value="Carboxypeptidase"/>
    <property type="match status" value="1"/>
</dbReference>
<dbReference type="Gene3D" id="3.40.50.1820">
    <property type="entry name" value="alpha/beta hydrolase"/>
    <property type="match status" value="1"/>
</dbReference>
<dbReference type="Proteomes" id="UP000797356">
    <property type="component" value="Chromosome 10"/>
</dbReference>
<protein>
    <submittedName>
        <fullName evidence="6">Putative Peptidase S10</fullName>
    </submittedName>
</protein>
<dbReference type="PANTHER" id="PTHR11802">
    <property type="entry name" value="SERINE PROTEASE FAMILY S10 SERINE CARBOXYPEPTIDASE"/>
    <property type="match status" value="1"/>
</dbReference>
<evidence type="ECO:0000256" key="4">
    <source>
        <dbReference type="ARBA" id="ARBA00023180"/>
    </source>
</evidence>
<dbReference type="InterPro" id="IPR029058">
    <property type="entry name" value="AB_hydrolase_fold"/>
</dbReference>
<keyword evidence="4" id="KW-0325">Glycoprotein</keyword>
<keyword evidence="2 5" id="KW-0732">Signal</keyword>
<reference evidence="6" key="2">
    <citation type="submission" date="2019-07" db="EMBL/GenBank/DDBJ databases">
        <authorList>
            <person name="Yang Y."/>
            <person name="Bocs S."/>
            <person name="Baudouin L."/>
        </authorList>
    </citation>
    <scope>NUCLEOTIDE SEQUENCE</scope>
    <source>
        <tissue evidence="6">Spear leaf of Hainan Tall coconut</tissue>
    </source>
</reference>
<keyword evidence="7" id="KW-1185">Reference proteome</keyword>
<sequence>MGVFSSSLFLPLLLFFCYYSSIIESSETDNDFVKQQEADRVFSLPGQPPVKFKQYAGYVTVNDTHGRALFYWFFEATHDVATKPLVLWLNGGECLTGDTDGRVPVTSTRYTLNKLGLKTVHEWSPWYHHKQVGGWTIIYEGLTFVTIRGAGHEVPTFAPGQALQLLAQFLADQDLPSAAF</sequence>
<evidence type="ECO:0000256" key="3">
    <source>
        <dbReference type="ARBA" id="ARBA00023157"/>
    </source>
</evidence>
<dbReference type="InterPro" id="IPR033124">
    <property type="entry name" value="Ser_caboxypep_his_AS"/>
</dbReference>
<dbReference type="GO" id="GO:0006508">
    <property type="term" value="P:proteolysis"/>
    <property type="evidence" value="ECO:0007669"/>
    <property type="project" value="InterPro"/>
</dbReference>
<dbReference type="EMBL" id="CM017881">
    <property type="protein sequence ID" value="KAG1362832.1"/>
    <property type="molecule type" value="Genomic_DNA"/>
</dbReference>
<feature type="chain" id="PRO_5035442544" evidence="5">
    <location>
        <begin position="26"/>
        <end position="180"/>
    </location>
</feature>
<comment type="similarity">
    <text evidence="1">Belongs to the peptidase S10 family.</text>
</comment>
<dbReference type="PANTHER" id="PTHR11802:SF31">
    <property type="entry name" value="SERINE CARBOXYPEPTIDASE-LIKE 34"/>
    <property type="match status" value="1"/>
</dbReference>
<dbReference type="GO" id="GO:0005773">
    <property type="term" value="C:vacuole"/>
    <property type="evidence" value="ECO:0007669"/>
    <property type="project" value="TreeGrafter"/>
</dbReference>
<gene>
    <name evidence="6" type="ORF">COCNU_10G010510</name>
</gene>
<dbReference type="PROSITE" id="PS00560">
    <property type="entry name" value="CARBOXYPEPT_SER_HIS"/>
    <property type="match status" value="1"/>
</dbReference>
<evidence type="ECO:0000256" key="5">
    <source>
        <dbReference type="SAM" id="SignalP"/>
    </source>
</evidence>
<name>A0A8K0N8U0_COCNU</name>
<feature type="signal peptide" evidence="5">
    <location>
        <begin position="1"/>
        <end position="25"/>
    </location>
</feature>
<accession>A0A8K0N8U0</accession>
<dbReference type="OrthoDB" id="695494at2759"/>
<dbReference type="InterPro" id="IPR001563">
    <property type="entry name" value="Peptidase_S10"/>
</dbReference>
<proteinExistence type="inferred from homology"/>
<dbReference type="Pfam" id="PF00450">
    <property type="entry name" value="Peptidase_S10"/>
    <property type="match status" value="2"/>
</dbReference>
<evidence type="ECO:0000256" key="1">
    <source>
        <dbReference type="ARBA" id="ARBA00009431"/>
    </source>
</evidence>
<evidence type="ECO:0000313" key="6">
    <source>
        <dbReference type="EMBL" id="KAG1362832.1"/>
    </source>
</evidence>